<dbReference type="PANTHER" id="PTHR42844:SF1">
    <property type="entry name" value="DIHYDRONEOPTERIN ALDOLASE 1-RELATED"/>
    <property type="match status" value="1"/>
</dbReference>
<dbReference type="GO" id="GO:0004150">
    <property type="term" value="F:dihydroneopterin aldolase activity"/>
    <property type="evidence" value="ECO:0007669"/>
    <property type="project" value="UniProtKB-UniRule"/>
</dbReference>
<evidence type="ECO:0000256" key="2">
    <source>
        <dbReference type="ARBA" id="ARBA00005013"/>
    </source>
</evidence>
<keyword evidence="4 6" id="KW-0289">Folate biosynthesis</keyword>
<dbReference type="GO" id="GO:0005737">
    <property type="term" value="C:cytoplasm"/>
    <property type="evidence" value="ECO:0007669"/>
    <property type="project" value="TreeGrafter"/>
</dbReference>
<dbReference type="OrthoDB" id="9803748at2"/>
<keyword evidence="5 6" id="KW-0456">Lyase</keyword>
<accession>A0A2T5JB71</accession>
<evidence type="ECO:0000256" key="1">
    <source>
        <dbReference type="ARBA" id="ARBA00001353"/>
    </source>
</evidence>
<dbReference type="RefSeq" id="WP_107828219.1">
    <property type="nucleotide sequence ID" value="NZ_CP160205.1"/>
</dbReference>
<comment type="pathway">
    <text evidence="2 6">Cofactor biosynthesis; tetrahydrofolate biosynthesis; 2-amino-4-hydroxy-6-hydroxymethyl-7,8-dihydropteridine diphosphate from 7,8-dihydroneopterin triphosphate: step 3/4.</text>
</comment>
<evidence type="ECO:0000313" key="8">
    <source>
        <dbReference type="EMBL" id="PTQ98029.1"/>
    </source>
</evidence>
<dbReference type="EC" id="4.1.2.25" evidence="6"/>
<comment type="function">
    <text evidence="6">Catalyzes the conversion of 7,8-dihydroneopterin to 6-hydroxymethyl-7,8-dihydropterin.</text>
</comment>
<dbReference type="Proteomes" id="UP000244168">
    <property type="component" value="Unassembled WGS sequence"/>
</dbReference>
<organism evidence="8 9">
    <name type="scientific">Mucilaginibacter yixingensis</name>
    <dbReference type="NCBI Taxonomy" id="1295612"/>
    <lineage>
        <taxon>Bacteria</taxon>
        <taxon>Pseudomonadati</taxon>
        <taxon>Bacteroidota</taxon>
        <taxon>Sphingobacteriia</taxon>
        <taxon>Sphingobacteriales</taxon>
        <taxon>Sphingobacteriaceae</taxon>
        <taxon>Mucilaginibacter</taxon>
    </lineage>
</organism>
<evidence type="ECO:0000256" key="3">
    <source>
        <dbReference type="ARBA" id="ARBA00005708"/>
    </source>
</evidence>
<feature type="domain" description="Dihydroneopterin aldolase/epimerase" evidence="7">
    <location>
        <begin position="4"/>
        <end position="116"/>
    </location>
</feature>
<name>A0A2T5JB71_9SPHI</name>
<dbReference type="UniPathway" id="UPA00077">
    <property type="reaction ID" value="UER00154"/>
</dbReference>
<keyword evidence="9" id="KW-1185">Reference proteome</keyword>
<dbReference type="SUPFAM" id="SSF55620">
    <property type="entry name" value="Tetrahydrobiopterin biosynthesis enzymes-like"/>
    <property type="match status" value="1"/>
</dbReference>
<dbReference type="NCBIfam" id="TIGR00525">
    <property type="entry name" value="folB"/>
    <property type="match status" value="1"/>
</dbReference>
<comment type="similarity">
    <text evidence="3 6">Belongs to the DHNA family.</text>
</comment>
<dbReference type="Gene3D" id="3.30.1130.10">
    <property type="match status" value="1"/>
</dbReference>
<evidence type="ECO:0000256" key="6">
    <source>
        <dbReference type="RuleBase" id="RU362079"/>
    </source>
</evidence>
<dbReference type="GO" id="GO:0046656">
    <property type="term" value="P:folic acid biosynthetic process"/>
    <property type="evidence" value="ECO:0007669"/>
    <property type="project" value="UniProtKB-UniRule"/>
</dbReference>
<dbReference type="InterPro" id="IPR006157">
    <property type="entry name" value="FolB_dom"/>
</dbReference>
<dbReference type="NCBIfam" id="TIGR00526">
    <property type="entry name" value="folB_dom"/>
    <property type="match status" value="1"/>
</dbReference>
<dbReference type="Pfam" id="PF02152">
    <property type="entry name" value="FolB"/>
    <property type="match status" value="1"/>
</dbReference>
<proteinExistence type="inferred from homology"/>
<comment type="catalytic activity">
    <reaction evidence="1 6">
        <text>7,8-dihydroneopterin = 6-hydroxymethyl-7,8-dihydropterin + glycolaldehyde</text>
        <dbReference type="Rhea" id="RHEA:10540"/>
        <dbReference type="ChEBI" id="CHEBI:17001"/>
        <dbReference type="ChEBI" id="CHEBI:17071"/>
        <dbReference type="ChEBI" id="CHEBI:44841"/>
        <dbReference type="EC" id="4.1.2.25"/>
    </reaction>
</comment>
<dbReference type="PANTHER" id="PTHR42844">
    <property type="entry name" value="DIHYDRONEOPTERIN ALDOLASE 1-RELATED"/>
    <property type="match status" value="1"/>
</dbReference>
<protein>
    <recommendedName>
        <fullName evidence="6">7,8-dihydroneopterin aldolase</fullName>
        <ecNumber evidence="6">4.1.2.25</ecNumber>
    </recommendedName>
</protein>
<dbReference type="EMBL" id="QAOQ01000003">
    <property type="protein sequence ID" value="PTQ98029.1"/>
    <property type="molecule type" value="Genomic_DNA"/>
</dbReference>
<dbReference type="InterPro" id="IPR006156">
    <property type="entry name" value="Dihydroneopterin_aldolase"/>
</dbReference>
<dbReference type="InterPro" id="IPR043133">
    <property type="entry name" value="GTP-CH-I_C/QueF"/>
</dbReference>
<evidence type="ECO:0000313" key="9">
    <source>
        <dbReference type="Proteomes" id="UP000244168"/>
    </source>
</evidence>
<evidence type="ECO:0000256" key="5">
    <source>
        <dbReference type="ARBA" id="ARBA00023239"/>
    </source>
</evidence>
<dbReference type="GO" id="GO:0046654">
    <property type="term" value="P:tetrahydrofolate biosynthetic process"/>
    <property type="evidence" value="ECO:0007669"/>
    <property type="project" value="UniProtKB-UniRule"/>
</dbReference>
<comment type="caution">
    <text evidence="8">The sequence shown here is derived from an EMBL/GenBank/DDBJ whole genome shotgun (WGS) entry which is preliminary data.</text>
</comment>
<gene>
    <name evidence="8" type="ORF">C8P68_103188</name>
</gene>
<reference evidence="8 9" key="1">
    <citation type="submission" date="2018-04" db="EMBL/GenBank/DDBJ databases">
        <title>Genomic Encyclopedia of Archaeal and Bacterial Type Strains, Phase II (KMG-II): from individual species to whole genera.</title>
        <authorList>
            <person name="Goeker M."/>
        </authorList>
    </citation>
    <scope>NUCLEOTIDE SEQUENCE [LARGE SCALE GENOMIC DNA]</scope>
    <source>
        <strain evidence="8 9">DSM 26809</strain>
    </source>
</reference>
<evidence type="ECO:0000256" key="4">
    <source>
        <dbReference type="ARBA" id="ARBA00022909"/>
    </source>
</evidence>
<dbReference type="SMART" id="SM00905">
    <property type="entry name" value="FolB"/>
    <property type="match status" value="1"/>
</dbReference>
<evidence type="ECO:0000259" key="7">
    <source>
        <dbReference type="SMART" id="SM00905"/>
    </source>
</evidence>
<dbReference type="AlphaFoldDB" id="A0A2T5JB71"/>
<sequence length="120" mass="13610">MMKISLHEAKFFANHGFYPEEQLLGTHFVVNIDVEFEPERGVLTDELTDTVNYMQLYAIAADEMKQTKKLLEAVAGEIIDRIRASFPYLHSIRVELKKLNPPLAGPVGYTAVTLTDIKKD</sequence>